<dbReference type="NCBIfam" id="TIGR00442">
    <property type="entry name" value="hisS"/>
    <property type="match status" value="1"/>
</dbReference>
<dbReference type="CDD" id="cd00773">
    <property type="entry name" value="HisRS-like_core"/>
    <property type="match status" value="1"/>
</dbReference>
<comment type="caution">
    <text evidence="11">The sequence shown here is derived from an EMBL/GenBank/DDBJ whole genome shotgun (WGS) entry which is preliminary data.</text>
</comment>
<comment type="subunit">
    <text evidence="2 8">Homodimer.</text>
</comment>
<evidence type="ECO:0000256" key="6">
    <source>
        <dbReference type="ARBA" id="ARBA00023146"/>
    </source>
</evidence>
<evidence type="ECO:0000256" key="9">
    <source>
        <dbReference type="PIRSR" id="PIRSR001549-1"/>
    </source>
</evidence>
<feature type="binding site" evidence="9">
    <location>
        <position position="126"/>
    </location>
    <ligand>
        <name>L-histidine</name>
        <dbReference type="ChEBI" id="CHEBI:57595"/>
    </ligand>
</feature>
<dbReference type="GO" id="GO:0005524">
    <property type="term" value="F:ATP binding"/>
    <property type="evidence" value="ECO:0007669"/>
    <property type="project" value="UniProtKB-UniRule"/>
</dbReference>
<evidence type="ECO:0000256" key="2">
    <source>
        <dbReference type="ARBA" id="ARBA00011738"/>
    </source>
</evidence>
<dbReference type="InterPro" id="IPR015807">
    <property type="entry name" value="His-tRNA-ligase"/>
</dbReference>
<keyword evidence="8" id="KW-0067">ATP-binding</keyword>
<evidence type="ECO:0000256" key="1">
    <source>
        <dbReference type="ARBA" id="ARBA00008226"/>
    </source>
</evidence>
<dbReference type="GO" id="GO:0006427">
    <property type="term" value="P:histidyl-tRNA aminoacylation"/>
    <property type="evidence" value="ECO:0007669"/>
    <property type="project" value="UniProtKB-UniRule"/>
</dbReference>
<feature type="binding site" evidence="9">
    <location>
        <begin position="260"/>
        <end position="261"/>
    </location>
    <ligand>
        <name>L-histidine</name>
        <dbReference type="ChEBI" id="CHEBI:57595"/>
    </ligand>
</feature>
<dbReference type="PIRSF" id="PIRSF001549">
    <property type="entry name" value="His-tRNA_synth"/>
    <property type="match status" value="1"/>
</dbReference>
<organism evidence="11">
    <name type="scientific">Nitratifractor salsuginis</name>
    <dbReference type="NCBI Taxonomy" id="269261"/>
    <lineage>
        <taxon>Bacteria</taxon>
        <taxon>Pseudomonadati</taxon>
        <taxon>Campylobacterota</taxon>
        <taxon>Epsilonproteobacteria</taxon>
        <taxon>Campylobacterales</taxon>
        <taxon>Sulfurovaceae</taxon>
        <taxon>Nitratifractor</taxon>
    </lineage>
</organism>
<dbReference type="InterPro" id="IPR036621">
    <property type="entry name" value="Anticodon-bd_dom_sf"/>
</dbReference>
<accession>A0A7V2WL65</accession>
<dbReference type="HAMAP" id="MF_00127">
    <property type="entry name" value="His_tRNA_synth"/>
    <property type="match status" value="1"/>
</dbReference>
<evidence type="ECO:0000256" key="5">
    <source>
        <dbReference type="ARBA" id="ARBA00022917"/>
    </source>
</evidence>
<evidence type="ECO:0000259" key="10">
    <source>
        <dbReference type="PROSITE" id="PS50862"/>
    </source>
</evidence>
<feature type="domain" description="Aminoacyl-transfer RNA synthetases class-II family profile" evidence="10">
    <location>
        <begin position="1"/>
        <end position="330"/>
    </location>
</feature>
<keyword evidence="3 8" id="KW-0436">Ligase</keyword>
<reference evidence="11" key="1">
    <citation type="journal article" date="2020" name="mSystems">
        <title>Genome- and Community-Level Interaction Insights into Carbon Utilization and Element Cycling Functions of Hydrothermarchaeota in Hydrothermal Sediment.</title>
        <authorList>
            <person name="Zhou Z."/>
            <person name="Liu Y."/>
            <person name="Xu W."/>
            <person name="Pan J."/>
            <person name="Luo Z.H."/>
            <person name="Li M."/>
        </authorList>
    </citation>
    <scope>NUCLEOTIDE SEQUENCE [LARGE SCALE GENOMIC DNA]</scope>
    <source>
        <strain evidence="11">HyVt-513</strain>
    </source>
</reference>
<feature type="binding site" evidence="9">
    <location>
        <position position="112"/>
    </location>
    <ligand>
        <name>L-histidine</name>
        <dbReference type="ChEBI" id="CHEBI:57595"/>
    </ligand>
</feature>
<dbReference type="Gene3D" id="3.40.50.800">
    <property type="entry name" value="Anticodon-binding domain"/>
    <property type="match status" value="1"/>
</dbReference>
<evidence type="ECO:0000256" key="8">
    <source>
        <dbReference type="HAMAP-Rule" id="MF_00127"/>
    </source>
</evidence>
<evidence type="ECO:0000256" key="3">
    <source>
        <dbReference type="ARBA" id="ARBA00022598"/>
    </source>
</evidence>
<comment type="similarity">
    <text evidence="1 8">Belongs to the class-II aminoacyl-tRNA synthetase family.</text>
</comment>
<keyword evidence="8" id="KW-0963">Cytoplasm</keyword>
<dbReference type="SUPFAM" id="SSF52954">
    <property type="entry name" value="Class II aaRS ABD-related"/>
    <property type="match status" value="1"/>
</dbReference>
<sequence>MINALRGMKDLLFEEAERYRYITETAARIAENYGFSYIETPILEETRLFKRSVGESSDIVGKEMYQFTDKGGNDVCLRPEGTAGVVRAFIQAKLDRQQGQKYRFFYFGPMFRYERPQKGRLRQFHQFGVESFGEAAVEEDFTLIQMLADIFDTLGIRYTVKINSLGCKECMPSYRESLVNHLQDIEDGLCEDCRRRIATNPIRVLDCKNESCQNLLKEAPRITDNLCEKCDRDFDRLRDLLSKSGIPYEVDANLVRGLDYYSGTAFEFVSDEIGAQSAIAGGGRYDRLVEFLDGRPTPGIGFAIGIERIMELVQMPEKTREGWYLGAMLPEAVESLLDLAHKRREAGEKTVVEYTPKSLKAHLKGADKIGARYCAVIGEDELANGTIWVKDLEEKSEKVVPLTEL</sequence>
<dbReference type="InterPro" id="IPR006195">
    <property type="entry name" value="aa-tRNA-synth_II"/>
</dbReference>
<dbReference type="PANTHER" id="PTHR43707:SF1">
    <property type="entry name" value="HISTIDINE--TRNA LIGASE, MITOCHONDRIAL-RELATED"/>
    <property type="match status" value="1"/>
</dbReference>
<feature type="binding site" evidence="9">
    <location>
        <position position="256"/>
    </location>
    <ligand>
        <name>L-histidine</name>
        <dbReference type="ChEBI" id="CHEBI:57595"/>
    </ligand>
</feature>
<dbReference type="InterPro" id="IPR004154">
    <property type="entry name" value="Anticodon-bd"/>
</dbReference>
<name>A0A7V2WL65_9BACT</name>
<dbReference type="Pfam" id="PF13393">
    <property type="entry name" value="tRNA-synt_His"/>
    <property type="match status" value="1"/>
</dbReference>
<comment type="catalytic activity">
    <reaction evidence="7 8">
        <text>tRNA(His) + L-histidine + ATP = L-histidyl-tRNA(His) + AMP + diphosphate + H(+)</text>
        <dbReference type="Rhea" id="RHEA:17313"/>
        <dbReference type="Rhea" id="RHEA-COMP:9665"/>
        <dbReference type="Rhea" id="RHEA-COMP:9689"/>
        <dbReference type="ChEBI" id="CHEBI:15378"/>
        <dbReference type="ChEBI" id="CHEBI:30616"/>
        <dbReference type="ChEBI" id="CHEBI:33019"/>
        <dbReference type="ChEBI" id="CHEBI:57595"/>
        <dbReference type="ChEBI" id="CHEBI:78442"/>
        <dbReference type="ChEBI" id="CHEBI:78527"/>
        <dbReference type="ChEBI" id="CHEBI:456215"/>
        <dbReference type="EC" id="6.1.1.21"/>
    </reaction>
</comment>
<dbReference type="InterPro" id="IPR041715">
    <property type="entry name" value="HisRS-like_core"/>
</dbReference>
<feature type="binding site" evidence="9">
    <location>
        <position position="130"/>
    </location>
    <ligand>
        <name>L-histidine</name>
        <dbReference type="ChEBI" id="CHEBI:57595"/>
    </ligand>
</feature>
<dbReference type="EMBL" id="DRNO01000052">
    <property type="protein sequence ID" value="HFC03373.1"/>
    <property type="molecule type" value="Genomic_DNA"/>
</dbReference>
<dbReference type="InterPro" id="IPR045864">
    <property type="entry name" value="aa-tRNA-synth_II/BPL/LPL"/>
</dbReference>
<dbReference type="GO" id="GO:0005737">
    <property type="term" value="C:cytoplasm"/>
    <property type="evidence" value="ECO:0007669"/>
    <property type="project" value="UniProtKB-SubCell"/>
</dbReference>
<dbReference type="PROSITE" id="PS50862">
    <property type="entry name" value="AA_TRNA_LIGASE_II"/>
    <property type="match status" value="1"/>
</dbReference>
<proteinExistence type="inferred from homology"/>
<keyword evidence="6 8" id="KW-0030">Aminoacyl-tRNA synthetase</keyword>
<dbReference type="InterPro" id="IPR004516">
    <property type="entry name" value="HisRS/HisZ"/>
</dbReference>
<dbReference type="Pfam" id="PF03129">
    <property type="entry name" value="HGTP_anticodon"/>
    <property type="match status" value="1"/>
</dbReference>
<dbReference type="AlphaFoldDB" id="A0A7V2WL65"/>
<evidence type="ECO:0000313" key="11">
    <source>
        <dbReference type="EMBL" id="HFC03373.1"/>
    </source>
</evidence>
<dbReference type="Gene3D" id="3.30.930.10">
    <property type="entry name" value="Bira Bifunctional Protein, Domain 2"/>
    <property type="match status" value="1"/>
</dbReference>
<evidence type="ECO:0000256" key="4">
    <source>
        <dbReference type="ARBA" id="ARBA00022741"/>
    </source>
</evidence>
<evidence type="ECO:0000256" key="7">
    <source>
        <dbReference type="ARBA" id="ARBA00047639"/>
    </source>
</evidence>
<protein>
    <recommendedName>
        <fullName evidence="8">Histidine--tRNA ligase</fullName>
        <ecNumber evidence="8">6.1.1.21</ecNumber>
    </recommendedName>
    <alternativeName>
        <fullName evidence="8">Histidyl-tRNA synthetase</fullName>
        <shortName evidence="8">HisRS</shortName>
    </alternativeName>
</protein>
<dbReference type="SUPFAM" id="SSF55681">
    <property type="entry name" value="Class II aaRS and biotin synthetases"/>
    <property type="match status" value="1"/>
</dbReference>
<keyword evidence="5 8" id="KW-0648">Protein biosynthesis</keyword>
<gene>
    <name evidence="8" type="primary">hisS</name>
    <name evidence="11" type="ORF">ENJ74_00745</name>
</gene>
<dbReference type="EC" id="6.1.1.21" evidence="8"/>
<dbReference type="Proteomes" id="UP000885722">
    <property type="component" value="Unassembled WGS sequence"/>
</dbReference>
<dbReference type="PANTHER" id="PTHR43707">
    <property type="entry name" value="HISTIDYL-TRNA SYNTHETASE"/>
    <property type="match status" value="1"/>
</dbReference>
<feature type="binding site" evidence="9">
    <location>
        <begin position="80"/>
        <end position="82"/>
    </location>
    <ligand>
        <name>L-histidine</name>
        <dbReference type="ChEBI" id="CHEBI:57595"/>
    </ligand>
</feature>
<dbReference type="GO" id="GO:0004821">
    <property type="term" value="F:histidine-tRNA ligase activity"/>
    <property type="evidence" value="ECO:0007669"/>
    <property type="project" value="UniProtKB-UniRule"/>
</dbReference>
<comment type="subcellular location">
    <subcellularLocation>
        <location evidence="8">Cytoplasm</location>
    </subcellularLocation>
</comment>
<keyword evidence="4 8" id="KW-0547">Nucleotide-binding</keyword>